<gene>
    <name evidence="12" type="ORF">IF188_10330</name>
</gene>
<sequence length="438" mass="45759">MSAASVGGAALGGGVLADLVDVPAQGSGPLTCEVDGVEIGLYRVGEGIVAWRNVCPHEAAPVCRGPIAGTRLESAVHEYKYGRHQEVVRCPWHGWEFDLRDGAHLAAGSNARLRGFGVEVRDGRVYPRRSGAEAAIALCVEARTTLADRVVELRLRARDGARLPAWAPGAHAELRLPSGLVRHYSLCGDPRERDAYTIAVRHEPDGRGGSTELHALAEGAELELVTVRNRMPLVAASAFLFVAGGIGVTPLLPLAEAAGRGSTPSAFVYAGVDAAAMAYRDRVRRLAGHEIVESRRDGRPELASRIAALPDGAAIYCCGPEGLMDDVRRLAAQAGIALHAEAFSPATGPGGQPFDLVLAGSGERIAVGADESALSAVRRAGHTAASSCEQGWCGSCEVAVRAGDPDHRDEVLTAAERDAGGAMMLCVSRGLGEVTVEL</sequence>
<evidence type="ECO:0000256" key="4">
    <source>
        <dbReference type="ARBA" id="ARBA00022714"/>
    </source>
</evidence>
<dbReference type="InterPro" id="IPR017938">
    <property type="entry name" value="Riboflavin_synthase-like_b-brl"/>
</dbReference>
<dbReference type="Pfam" id="PF00111">
    <property type="entry name" value="Fer2"/>
    <property type="match status" value="1"/>
</dbReference>
<evidence type="ECO:0000313" key="12">
    <source>
        <dbReference type="EMBL" id="MBD3942093.1"/>
    </source>
</evidence>
<dbReference type="Gene3D" id="3.40.50.80">
    <property type="entry name" value="Nucleotide-binding domain of ferredoxin-NADP reductase (FNR) module"/>
    <property type="match status" value="1"/>
</dbReference>
<protein>
    <submittedName>
        <fullName evidence="12">Rieske 2Fe-2S domain-containing protein</fullName>
    </submittedName>
</protein>
<evidence type="ECO:0000256" key="1">
    <source>
        <dbReference type="ARBA" id="ARBA00001917"/>
    </source>
</evidence>
<dbReference type="InterPro" id="IPR036922">
    <property type="entry name" value="Rieske_2Fe-2S_sf"/>
</dbReference>
<dbReference type="InterPro" id="IPR006058">
    <property type="entry name" value="2Fe2S_fd_BS"/>
</dbReference>
<dbReference type="PROSITE" id="PS00197">
    <property type="entry name" value="2FE2S_FER_1"/>
    <property type="match status" value="1"/>
</dbReference>
<evidence type="ECO:0000259" key="10">
    <source>
        <dbReference type="PROSITE" id="PS51296"/>
    </source>
</evidence>
<evidence type="ECO:0000256" key="8">
    <source>
        <dbReference type="ARBA" id="ARBA00023014"/>
    </source>
</evidence>
<dbReference type="Gene3D" id="2.102.10.10">
    <property type="entry name" value="Rieske [2Fe-2S] iron-sulphur domain"/>
    <property type="match status" value="1"/>
</dbReference>
<dbReference type="PANTHER" id="PTHR30212">
    <property type="entry name" value="PROTEIN YIIM"/>
    <property type="match status" value="1"/>
</dbReference>
<dbReference type="PRINTS" id="PR00409">
    <property type="entry name" value="PHDIOXRDTASE"/>
</dbReference>
<dbReference type="InterPro" id="IPR017941">
    <property type="entry name" value="Rieske_2Fe-2S"/>
</dbReference>
<dbReference type="SUPFAM" id="SSF54292">
    <property type="entry name" value="2Fe-2S ferredoxin-like"/>
    <property type="match status" value="1"/>
</dbReference>
<name>A0ABR8NN57_9MICO</name>
<comment type="caution">
    <text evidence="12">The sequence shown here is derived from an EMBL/GenBank/DDBJ whole genome shotgun (WGS) entry which is preliminary data.</text>
</comment>
<keyword evidence="4" id="KW-0001">2Fe-2S</keyword>
<dbReference type="PROSITE" id="PS51085">
    <property type="entry name" value="2FE2S_FER_2"/>
    <property type="match status" value="1"/>
</dbReference>
<feature type="domain" description="Rieske" evidence="10">
    <location>
        <begin position="14"/>
        <end position="127"/>
    </location>
</feature>
<dbReference type="InterPro" id="IPR036010">
    <property type="entry name" value="2Fe-2S_ferredoxin-like_sf"/>
</dbReference>
<proteinExistence type="predicted"/>
<dbReference type="PROSITE" id="PS51384">
    <property type="entry name" value="FAD_FR"/>
    <property type="match status" value="1"/>
</dbReference>
<dbReference type="Pfam" id="PF22290">
    <property type="entry name" value="DmmA-like_N"/>
    <property type="match status" value="1"/>
</dbReference>
<keyword evidence="8" id="KW-0411">Iron-sulfur</keyword>
<dbReference type="InterPro" id="IPR017927">
    <property type="entry name" value="FAD-bd_FR_type"/>
</dbReference>
<evidence type="ECO:0000256" key="2">
    <source>
        <dbReference type="ARBA" id="ARBA00022630"/>
    </source>
</evidence>
<dbReference type="RefSeq" id="WP_191171724.1">
    <property type="nucleotide sequence ID" value="NZ_JACXZS010000006.1"/>
</dbReference>
<reference evidence="12 13" key="1">
    <citation type="submission" date="2020-09" db="EMBL/GenBank/DDBJ databases">
        <title>Isolation and identification of active actinomycetes.</title>
        <authorList>
            <person name="Li X."/>
        </authorList>
    </citation>
    <scope>NUCLEOTIDE SEQUENCE [LARGE SCALE GENOMIC DNA]</scope>
    <source>
        <strain evidence="12 13">NEAU-LLC</strain>
    </source>
</reference>
<dbReference type="InterPro" id="IPR054582">
    <property type="entry name" value="DmmA-like_N"/>
</dbReference>
<evidence type="ECO:0000313" key="13">
    <source>
        <dbReference type="Proteomes" id="UP000598426"/>
    </source>
</evidence>
<dbReference type="SUPFAM" id="SSF52343">
    <property type="entry name" value="Ferredoxin reductase-like, C-terminal NADP-linked domain"/>
    <property type="match status" value="1"/>
</dbReference>
<keyword evidence="5" id="KW-0479">Metal-binding</keyword>
<keyword evidence="3" id="KW-0288">FMN</keyword>
<evidence type="ECO:0000256" key="7">
    <source>
        <dbReference type="ARBA" id="ARBA00023004"/>
    </source>
</evidence>
<dbReference type="EMBL" id="JACXZS010000006">
    <property type="protein sequence ID" value="MBD3942093.1"/>
    <property type="molecule type" value="Genomic_DNA"/>
</dbReference>
<evidence type="ECO:0000259" key="11">
    <source>
        <dbReference type="PROSITE" id="PS51384"/>
    </source>
</evidence>
<dbReference type="PANTHER" id="PTHR30212:SF2">
    <property type="entry name" value="PROTEIN YIIM"/>
    <property type="match status" value="1"/>
</dbReference>
<organism evidence="12 13">
    <name type="scientific">Microbacterium helvum</name>
    <dbReference type="NCBI Taxonomy" id="2773713"/>
    <lineage>
        <taxon>Bacteria</taxon>
        <taxon>Bacillati</taxon>
        <taxon>Actinomycetota</taxon>
        <taxon>Actinomycetes</taxon>
        <taxon>Micrococcales</taxon>
        <taxon>Microbacteriaceae</taxon>
        <taxon>Microbacterium</taxon>
    </lineage>
</organism>
<accession>A0ABR8NN57</accession>
<dbReference type="CDD" id="cd00207">
    <property type="entry name" value="fer2"/>
    <property type="match status" value="1"/>
</dbReference>
<keyword evidence="2" id="KW-0285">Flavoprotein</keyword>
<evidence type="ECO:0000259" key="9">
    <source>
        <dbReference type="PROSITE" id="PS51085"/>
    </source>
</evidence>
<dbReference type="Gene3D" id="2.40.30.10">
    <property type="entry name" value="Translation factors"/>
    <property type="match status" value="1"/>
</dbReference>
<dbReference type="Proteomes" id="UP000598426">
    <property type="component" value="Unassembled WGS sequence"/>
</dbReference>
<dbReference type="InterPro" id="IPR039261">
    <property type="entry name" value="FNR_nucleotide-bd"/>
</dbReference>
<keyword evidence="13" id="KW-1185">Reference proteome</keyword>
<dbReference type="Pfam" id="PF00355">
    <property type="entry name" value="Rieske"/>
    <property type="match status" value="1"/>
</dbReference>
<dbReference type="PROSITE" id="PS51296">
    <property type="entry name" value="RIESKE"/>
    <property type="match status" value="1"/>
</dbReference>
<feature type="domain" description="2Fe-2S ferredoxin-type" evidence="9">
    <location>
        <begin position="352"/>
        <end position="438"/>
    </location>
</feature>
<dbReference type="InterPro" id="IPR052353">
    <property type="entry name" value="Benzoxazolinone_Detox_Enz"/>
</dbReference>
<evidence type="ECO:0000256" key="6">
    <source>
        <dbReference type="ARBA" id="ARBA00023002"/>
    </source>
</evidence>
<evidence type="ECO:0000256" key="5">
    <source>
        <dbReference type="ARBA" id="ARBA00022723"/>
    </source>
</evidence>
<comment type="cofactor">
    <cofactor evidence="1">
        <name>FMN</name>
        <dbReference type="ChEBI" id="CHEBI:58210"/>
    </cofactor>
</comment>
<keyword evidence="7" id="KW-0408">Iron</keyword>
<dbReference type="CDD" id="cd06185">
    <property type="entry name" value="PDR_like"/>
    <property type="match status" value="1"/>
</dbReference>
<dbReference type="SUPFAM" id="SSF50022">
    <property type="entry name" value="ISP domain"/>
    <property type="match status" value="1"/>
</dbReference>
<evidence type="ECO:0000256" key="3">
    <source>
        <dbReference type="ARBA" id="ARBA00022643"/>
    </source>
</evidence>
<dbReference type="InterPro" id="IPR012675">
    <property type="entry name" value="Beta-grasp_dom_sf"/>
</dbReference>
<dbReference type="Gene3D" id="3.10.20.30">
    <property type="match status" value="1"/>
</dbReference>
<keyword evidence="6" id="KW-0560">Oxidoreductase</keyword>
<dbReference type="SUPFAM" id="SSF63380">
    <property type="entry name" value="Riboflavin synthase domain-like"/>
    <property type="match status" value="1"/>
</dbReference>
<dbReference type="InterPro" id="IPR001041">
    <property type="entry name" value="2Fe-2S_ferredoxin-type"/>
</dbReference>
<dbReference type="CDD" id="cd03467">
    <property type="entry name" value="Rieske"/>
    <property type="match status" value="1"/>
</dbReference>
<feature type="domain" description="FAD-binding FR-type" evidence="11">
    <location>
        <begin position="133"/>
        <end position="234"/>
    </location>
</feature>